<keyword evidence="3" id="KW-1185">Reference proteome</keyword>
<evidence type="ECO:0000259" key="1">
    <source>
        <dbReference type="PROSITE" id="PS51819"/>
    </source>
</evidence>
<feature type="domain" description="VOC" evidence="1">
    <location>
        <begin position="8"/>
        <end position="131"/>
    </location>
</feature>
<gene>
    <name evidence="2" type="ORF">BGE01nite_45960</name>
</gene>
<dbReference type="InterPro" id="IPR037523">
    <property type="entry name" value="VOC_core"/>
</dbReference>
<sequence length="157" mass="17433">MKAPSLYPPVIPYLTASDAAKTIEFYQKAFDAQELYRLVDKGTGKIGHAELTIQGQIIMIADEFQGMCTSPKTLNGVTARMVVMVTDTDEAYSKAINAGGTSIRPPADQFYGFRMAVVADPSGQEWAIQQQVEQMEPEEMQRRWDAMADKCSEKKEA</sequence>
<reference evidence="2 3" key="1">
    <citation type="submission" date="2019-07" db="EMBL/GenBank/DDBJ databases">
        <title>Whole genome shotgun sequence of Brevifollis gellanilyticus NBRC 108608.</title>
        <authorList>
            <person name="Hosoyama A."/>
            <person name="Uohara A."/>
            <person name="Ohji S."/>
            <person name="Ichikawa N."/>
        </authorList>
    </citation>
    <scope>NUCLEOTIDE SEQUENCE [LARGE SCALE GENOMIC DNA]</scope>
    <source>
        <strain evidence="2 3">NBRC 108608</strain>
    </source>
</reference>
<dbReference type="Proteomes" id="UP000321577">
    <property type="component" value="Unassembled WGS sequence"/>
</dbReference>
<dbReference type="PANTHER" id="PTHR34109:SF1">
    <property type="entry name" value="VOC DOMAIN-CONTAINING PROTEIN"/>
    <property type="match status" value="1"/>
</dbReference>
<dbReference type="SUPFAM" id="SSF54593">
    <property type="entry name" value="Glyoxalase/Bleomycin resistance protein/Dihydroxybiphenyl dioxygenase"/>
    <property type="match status" value="1"/>
</dbReference>
<dbReference type="AlphaFoldDB" id="A0A512MEZ2"/>
<dbReference type="Pfam" id="PF00903">
    <property type="entry name" value="Glyoxalase"/>
    <property type="match status" value="1"/>
</dbReference>
<dbReference type="EMBL" id="BKAG01000046">
    <property type="protein sequence ID" value="GEP45305.1"/>
    <property type="molecule type" value="Genomic_DNA"/>
</dbReference>
<evidence type="ECO:0000313" key="2">
    <source>
        <dbReference type="EMBL" id="GEP45305.1"/>
    </source>
</evidence>
<name>A0A512MEZ2_9BACT</name>
<dbReference type="CDD" id="cd07246">
    <property type="entry name" value="VOC_like"/>
    <property type="match status" value="1"/>
</dbReference>
<accession>A0A512MEZ2</accession>
<evidence type="ECO:0000313" key="3">
    <source>
        <dbReference type="Proteomes" id="UP000321577"/>
    </source>
</evidence>
<dbReference type="PANTHER" id="PTHR34109">
    <property type="entry name" value="BNAUNNG04460D PROTEIN-RELATED"/>
    <property type="match status" value="1"/>
</dbReference>
<organism evidence="2 3">
    <name type="scientific">Brevifollis gellanilyticus</name>
    <dbReference type="NCBI Taxonomy" id="748831"/>
    <lineage>
        <taxon>Bacteria</taxon>
        <taxon>Pseudomonadati</taxon>
        <taxon>Verrucomicrobiota</taxon>
        <taxon>Verrucomicrobiia</taxon>
        <taxon>Verrucomicrobiales</taxon>
        <taxon>Verrucomicrobiaceae</taxon>
    </lineage>
</organism>
<dbReference type="OrthoDB" id="9795306at2"/>
<dbReference type="InterPro" id="IPR004360">
    <property type="entry name" value="Glyas_Fos-R_dOase_dom"/>
</dbReference>
<dbReference type="Gene3D" id="3.30.720.120">
    <property type="match status" value="1"/>
</dbReference>
<protein>
    <submittedName>
        <fullName evidence="2">Glycosylase</fullName>
    </submittedName>
</protein>
<dbReference type="RefSeq" id="WP_146854065.1">
    <property type="nucleotide sequence ID" value="NZ_BKAG01000046.1"/>
</dbReference>
<dbReference type="InterPro" id="IPR029068">
    <property type="entry name" value="Glyas_Bleomycin-R_OHBP_Dase"/>
</dbReference>
<dbReference type="PROSITE" id="PS51819">
    <property type="entry name" value="VOC"/>
    <property type="match status" value="1"/>
</dbReference>
<comment type="caution">
    <text evidence="2">The sequence shown here is derived from an EMBL/GenBank/DDBJ whole genome shotgun (WGS) entry which is preliminary data.</text>
</comment>
<proteinExistence type="predicted"/>
<dbReference type="Gene3D" id="3.30.720.110">
    <property type="match status" value="1"/>
</dbReference>